<comment type="caution">
    <text evidence="10">The sequence shown here is derived from an EMBL/GenBank/DDBJ whole genome shotgun (WGS) entry which is preliminary data.</text>
</comment>
<dbReference type="SUPFAM" id="SSF46565">
    <property type="entry name" value="Chaperone J-domain"/>
    <property type="match status" value="1"/>
</dbReference>
<organism evidence="10 11">
    <name type="scientific">Paenibacillus filicis</name>
    <dbReference type="NCBI Taxonomy" id="669464"/>
    <lineage>
        <taxon>Bacteria</taxon>
        <taxon>Bacillati</taxon>
        <taxon>Bacillota</taxon>
        <taxon>Bacilli</taxon>
        <taxon>Bacillales</taxon>
        <taxon>Paenibacillaceae</taxon>
        <taxon>Paenibacillus</taxon>
    </lineage>
</organism>
<gene>
    <name evidence="10" type="ORF">WMW72_20695</name>
</gene>
<feature type="domain" description="J" evidence="9">
    <location>
        <begin position="7"/>
        <end position="67"/>
    </location>
</feature>
<feature type="repeat" description="TPR" evidence="6">
    <location>
        <begin position="346"/>
        <end position="379"/>
    </location>
</feature>
<keyword evidence="8" id="KW-1133">Transmembrane helix</keyword>
<name>A0ABU9DN88_9BACL</name>
<comment type="subcellular location">
    <subcellularLocation>
        <location evidence="1">Endoplasmic reticulum</location>
    </subcellularLocation>
</comment>
<dbReference type="PANTHER" id="PTHR44140:SF2">
    <property type="entry name" value="LD25575P"/>
    <property type="match status" value="1"/>
</dbReference>
<feature type="transmembrane region" description="Helical" evidence="8">
    <location>
        <begin position="427"/>
        <end position="449"/>
    </location>
</feature>
<evidence type="ECO:0000256" key="6">
    <source>
        <dbReference type="PROSITE-ProRule" id="PRU00339"/>
    </source>
</evidence>
<feature type="compositionally biased region" description="Acidic residues" evidence="7">
    <location>
        <begin position="65"/>
        <end position="86"/>
    </location>
</feature>
<keyword evidence="11" id="KW-1185">Reference proteome</keyword>
<dbReference type="InterPro" id="IPR011990">
    <property type="entry name" value="TPR-like_helical_dom_sf"/>
</dbReference>
<protein>
    <submittedName>
        <fullName evidence="10">Tetratricopeptide repeat protein</fullName>
    </submittedName>
</protein>
<keyword evidence="3" id="KW-0732">Signal</keyword>
<evidence type="ECO:0000256" key="3">
    <source>
        <dbReference type="ARBA" id="ARBA00022729"/>
    </source>
</evidence>
<evidence type="ECO:0000256" key="1">
    <source>
        <dbReference type="ARBA" id="ARBA00004240"/>
    </source>
</evidence>
<evidence type="ECO:0000256" key="7">
    <source>
        <dbReference type="SAM" id="MobiDB-lite"/>
    </source>
</evidence>
<feature type="region of interest" description="Disordered" evidence="7">
    <location>
        <begin position="61"/>
        <end position="88"/>
    </location>
</feature>
<keyword evidence="8" id="KW-0472">Membrane</keyword>
<sequence>MAGLLVTVWEWLGIERTQDEKEIKRAYARQLKKHHPEDDPQGYQQLREAYDEALRLAKQRRVLDAEDDRSQDDMDWNDGEHEDTGEEEIHTPRLVVWEPEEEQETESYTPRLVVAEQQSGFPSFPQQLDRFMEQVEAVYDDFWARIDMDRWTELLNSDIVWQVAQRQTLSLRLLSFLEEHDQLPPHVWRLLEESFYWQERIREEPEFAEQFSGGFIRHMSDQLEGLGLRFPSLVEGEEVDYDAFLRLRKAALEALQDDDLEGAGEALDEAYAIYALDPDLHRLQAEYYVRRGERELALAACNRAIASSPDEMDGYLYRARIWYEQNEVTEAIRECQFILTRMQVNTAIRCLLGQCYMKLGDLERAIPYLEQVLEEDPYDMTAVVCLTECRMQKARELRKESGRAGSLELLKATKQRSSRRMDRWTKWWIQLAVCLVLITVCSVLTYGSIFQQQSVQLKEEPTVIIPITSIEGWRTGNHLVQFTLTNARAIGLYEYKRQDGEGAMHAEYATYMMTAKKEYVPESEEPSGWVHVGYLGDTAVTVIVDKKLSGQITKEKTAQITGRVLDVPSRPFQDMVEELLALKSLVTYKSGQFITDTYVDARVEVVEVPESPDPPAPGRLSYL</sequence>
<proteinExistence type="predicted"/>
<reference evidence="10 11" key="1">
    <citation type="submission" date="2024-04" db="EMBL/GenBank/DDBJ databases">
        <title>draft genome sequnece of Paenibacillus filicis.</title>
        <authorList>
            <person name="Kim D.-U."/>
        </authorList>
    </citation>
    <scope>NUCLEOTIDE SEQUENCE [LARGE SCALE GENOMIC DNA]</scope>
    <source>
        <strain evidence="10 11">KACC14197</strain>
    </source>
</reference>
<evidence type="ECO:0000256" key="5">
    <source>
        <dbReference type="ARBA" id="ARBA00023016"/>
    </source>
</evidence>
<dbReference type="InterPro" id="IPR036869">
    <property type="entry name" value="J_dom_sf"/>
</dbReference>
<keyword evidence="5" id="KW-0346">Stress response</keyword>
<dbReference type="EMBL" id="JBBPCC010000014">
    <property type="protein sequence ID" value="MEK8130328.1"/>
    <property type="molecule type" value="Genomic_DNA"/>
</dbReference>
<dbReference type="PROSITE" id="PS50076">
    <property type="entry name" value="DNAJ_2"/>
    <property type="match status" value="1"/>
</dbReference>
<dbReference type="PROSITE" id="PS50005">
    <property type="entry name" value="TPR"/>
    <property type="match status" value="1"/>
</dbReference>
<dbReference type="Gene3D" id="1.10.287.110">
    <property type="entry name" value="DnaJ domain"/>
    <property type="match status" value="1"/>
</dbReference>
<dbReference type="SMART" id="SM00028">
    <property type="entry name" value="TPR"/>
    <property type="match status" value="3"/>
</dbReference>
<evidence type="ECO:0000256" key="2">
    <source>
        <dbReference type="ARBA" id="ARBA00022705"/>
    </source>
</evidence>
<keyword evidence="8" id="KW-0812">Transmembrane</keyword>
<evidence type="ECO:0000313" key="11">
    <source>
        <dbReference type="Proteomes" id="UP001469365"/>
    </source>
</evidence>
<dbReference type="InterPro" id="IPR001623">
    <property type="entry name" value="DnaJ_domain"/>
</dbReference>
<dbReference type="InterPro" id="IPR051727">
    <property type="entry name" value="DnaJ_C3_Co-chaperones"/>
</dbReference>
<dbReference type="CDD" id="cd06257">
    <property type="entry name" value="DnaJ"/>
    <property type="match status" value="1"/>
</dbReference>
<dbReference type="Proteomes" id="UP001469365">
    <property type="component" value="Unassembled WGS sequence"/>
</dbReference>
<dbReference type="InterPro" id="IPR019734">
    <property type="entry name" value="TPR_rpt"/>
</dbReference>
<dbReference type="SUPFAM" id="SSF48452">
    <property type="entry name" value="TPR-like"/>
    <property type="match status" value="1"/>
</dbReference>
<dbReference type="Gene3D" id="1.25.40.10">
    <property type="entry name" value="Tetratricopeptide repeat domain"/>
    <property type="match status" value="1"/>
</dbReference>
<evidence type="ECO:0000313" key="10">
    <source>
        <dbReference type="EMBL" id="MEK8130328.1"/>
    </source>
</evidence>
<evidence type="ECO:0000259" key="9">
    <source>
        <dbReference type="PROSITE" id="PS50076"/>
    </source>
</evidence>
<accession>A0ABU9DN88</accession>
<keyword evidence="4" id="KW-0256">Endoplasmic reticulum</keyword>
<evidence type="ECO:0000256" key="8">
    <source>
        <dbReference type="SAM" id="Phobius"/>
    </source>
</evidence>
<dbReference type="PANTHER" id="PTHR44140">
    <property type="entry name" value="LD25575P"/>
    <property type="match status" value="1"/>
</dbReference>
<dbReference type="Pfam" id="PF13432">
    <property type="entry name" value="TPR_16"/>
    <property type="match status" value="1"/>
</dbReference>
<keyword evidence="6" id="KW-0802">TPR repeat</keyword>
<dbReference type="Pfam" id="PF00515">
    <property type="entry name" value="TPR_1"/>
    <property type="match status" value="1"/>
</dbReference>
<keyword evidence="2" id="KW-0235">DNA replication</keyword>
<dbReference type="Pfam" id="PF00226">
    <property type="entry name" value="DnaJ"/>
    <property type="match status" value="1"/>
</dbReference>
<evidence type="ECO:0000256" key="4">
    <source>
        <dbReference type="ARBA" id="ARBA00022824"/>
    </source>
</evidence>